<dbReference type="InterPro" id="IPR005467">
    <property type="entry name" value="His_kinase_dom"/>
</dbReference>
<dbReference type="InterPro" id="IPR001610">
    <property type="entry name" value="PAC"/>
</dbReference>
<dbReference type="InterPro" id="IPR000700">
    <property type="entry name" value="PAS-assoc_C"/>
</dbReference>
<dbReference type="SMART" id="SM00387">
    <property type="entry name" value="HATPase_c"/>
    <property type="match status" value="1"/>
</dbReference>
<proteinExistence type="predicted"/>
<dbReference type="PROSITE" id="PS50113">
    <property type="entry name" value="PAC"/>
    <property type="match status" value="1"/>
</dbReference>
<feature type="non-terminal residue" evidence="9">
    <location>
        <position position="1"/>
    </location>
</feature>
<dbReference type="PANTHER" id="PTHR43711">
    <property type="entry name" value="TWO-COMPONENT HISTIDINE KINASE"/>
    <property type="match status" value="1"/>
</dbReference>
<keyword evidence="6" id="KW-0902">Two-component regulatory system</keyword>
<dbReference type="InterPro" id="IPR003661">
    <property type="entry name" value="HisK_dim/P_dom"/>
</dbReference>
<keyword evidence="3" id="KW-0597">Phosphoprotein</keyword>
<dbReference type="InterPro" id="IPR036097">
    <property type="entry name" value="HisK_dim/P_sf"/>
</dbReference>
<dbReference type="SUPFAM" id="SSF47384">
    <property type="entry name" value="Homodimeric domain of signal transducing histidine kinase"/>
    <property type="match status" value="1"/>
</dbReference>
<dbReference type="InterPro" id="IPR004358">
    <property type="entry name" value="Sig_transdc_His_kin-like_C"/>
</dbReference>
<evidence type="ECO:0000259" key="8">
    <source>
        <dbReference type="PROSITE" id="PS50113"/>
    </source>
</evidence>
<evidence type="ECO:0000256" key="3">
    <source>
        <dbReference type="ARBA" id="ARBA00022553"/>
    </source>
</evidence>
<feature type="domain" description="PAC" evidence="8">
    <location>
        <begin position="32"/>
        <end position="83"/>
    </location>
</feature>
<gene>
    <name evidence="9" type="ORF">S01H4_20329</name>
</gene>
<evidence type="ECO:0000256" key="2">
    <source>
        <dbReference type="ARBA" id="ARBA00012438"/>
    </source>
</evidence>
<reference evidence="9" key="1">
    <citation type="journal article" date="2014" name="Front. Microbiol.">
        <title>High frequency of phylogenetically diverse reductive dehalogenase-homologous genes in deep subseafloor sedimentary metagenomes.</title>
        <authorList>
            <person name="Kawai M."/>
            <person name="Futagami T."/>
            <person name="Toyoda A."/>
            <person name="Takaki Y."/>
            <person name="Nishi S."/>
            <person name="Hori S."/>
            <person name="Arai W."/>
            <person name="Tsubouchi T."/>
            <person name="Morono Y."/>
            <person name="Uchiyama I."/>
            <person name="Ito T."/>
            <person name="Fujiyama A."/>
            <person name="Inagaki F."/>
            <person name="Takami H."/>
        </authorList>
    </citation>
    <scope>NUCLEOTIDE SEQUENCE</scope>
    <source>
        <strain evidence="9">Expedition CK06-06</strain>
    </source>
</reference>
<dbReference type="SMART" id="SM00086">
    <property type="entry name" value="PAC"/>
    <property type="match status" value="1"/>
</dbReference>
<dbReference type="SUPFAM" id="SSF55874">
    <property type="entry name" value="ATPase domain of HSP90 chaperone/DNA topoisomerase II/histidine kinase"/>
    <property type="match status" value="1"/>
</dbReference>
<dbReference type="PANTHER" id="PTHR43711:SF1">
    <property type="entry name" value="HISTIDINE KINASE 1"/>
    <property type="match status" value="1"/>
</dbReference>
<evidence type="ECO:0000313" key="9">
    <source>
        <dbReference type="EMBL" id="GAG63444.1"/>
    </source>
</evidence>
<evidence type="ECO:0000256" key="5">
    <source>
        <dbReference type="ARBA" id="ARBA00022777"/>
    </source>
</evidence>
<evidence type="ECO:0000256" key="4">
    <source>
        <dbReference type="ARBA" id="ARBA00022679"/>
    </source>
</evidence>
<name>X0Z395_9ZZZZ</name>
<feature type="domain" description="Histidine kinase" evidence="7">
    <location>
        <begin position="87"/>
        <end position="304"/>
    </location>
</feature>
<sequence>GRTTEFLYPDKSEFLDFGNKLKSAIAAGEDILHTEQLLKRKSGEVFSAEITTTIYREKGEVVRVTSIVRDITERKKLDQLKNEFIGFVSHELRSPMTVIAGAVNTVLTEGARLSPEETRQLLQDAALEAQSLSHLLGNLLELSRVQVNRLIIHVEPVDVKKVIRETAEEMKRQSSTHQFIVDIPKKLPPVHADQLRLERVLHNLIENAVKYSPQGGEIRVSAKSEGERLVIGVSDQGIGISLSDQAKLFGPFRRLEESRPDGAGGVGLGLLVCHRLVEAHGGRIWIESEPGKGSTFFFTLPLSHS</sequence>
<protein>
    <recommendedName>
        <fullName evidence="2">histidine kinase</fullName>
        <ecNumber evidence="2">2.7.13.3</ecNumber>
    </recommendedName>
</protein>
<dbReference type="InterPro" id="IPR000014">
    <property type="entry name" value="PAS"/>
</dbReference>
<organism evidence="9">
    <name type="scientific">marine sediment metagenome</name>
    <dbReference type="NCBI Taxonomy" id="412755"/>
    <lineage>
        <taxon>unclassified sequences</taxon>
        <taxon>metagenomes</taxon>
        <taxon>ecological metagenomes</taxon>
    </lineage>
</organism>
<comment type="caution">
    <text evidence="9">The sequence shown here is derived from an EMBL/GenBank/DDBJ whole genome shotgun (WGS) entry which is preliminary data.</text>
</comment>
<dbReference type="PROSITE" id="PS50109">
    <property type="entry name" value="HIS_KIN"/>
    <property type="match status" value="1"/>
</dbReference>
<dbReference type="Pfam" id="PF02518">
    <property type="entry name" value="HATPase_c"/>
    <property type="match status" value="1"/>
</dbReference>
<dbReference type="Gene3D" id="3.30.565.10">
    <property type="entry name" value="Histidine kinase-like ATPase, C-terminal domain"/>
    <property type="match status" value="1"/>
</dbReference>
<dbReference type="NCBIfam" id="TIGR00229">
    <property type="entry name" value="sensory_box"/>
    <property type="match status" value="1"/>
</dbReference>
<evidence type="ECO:0000256" key="1">
    <source>
        <dbReference type="ARBA" id="ARBA00000085"/>
    </source>
</evidence>
<dbReference type="GO" id="GO:0000155">
    <property type="term" value="F:phosphorelay sensor kinase activity"/>
    <property type="evidence" value="ECO:0007669"/>
    <property type="project" value="InterPro"/>
</dbReference>
<dbReference type="FunFam" id="3.30.565.10:FF:000006">
    <property type="entry name" value="Sensor histidine kinase WalK"/>
    <property type="match status" value="1"/>
</dbReference>
<dbReference type="PRINTS" id="PR00344">
    <property type="entry name" value="BCTRLSENSOR"/>
</dbReference>
<keyword evidence="4" id="KW-0808">Transferase</keyword>
<dbReference type="CDD" id="cd00075">
    <property type="entry name" value="HATPase"/>
    <property type="match status" value="1"/>
</dbReference>
<dbReference type="AlphaFoldDB" id="X0Z395"/>
<dbReference type="InterPro" id="IPR036890">
    <property type="entry name" value="HATPase_C_sf"/>
</dbReference>
<dbReference type="InterPro" id="IPR035965">
    <property type="entry name" value="PAS-like_dom_sf"/>
</dbReference>
<keyword evidence="5" id="KW-0418">Kinase</keyword>
<dbReference type="Pfam" id="PF00512">
    <property type="entry name" value="HisKA"/>
    <property type="match status" value="1"/>
</dbReference>
<dbReference type="CDD" id="cd00082">
    <property type="entry name" value="HisKA"/>
    <property type="match status" value="1"/>
</dbReference>
<evidence type="ECO:0000256" key="6">
    <source>
        <dbReference type="ARBA" id="ARBA00023012"/>
    </source>
</evidence>
<accession>X0Z395</accession>
<dbReference type="EMBL" id="BART01009134">
    <property type="protein sequence ID" value="GAG63444.1"/>
    <property type="molecule type" value="Genomic_DNA"/>
</dbReference>
<dbReference type="Gene3D" id="1.10.287.130">
    <property type="match status" value="1"/>
</dbReference>
<dbReference type="EC" id="2.7.13.3" evidence="2"/>
<dbReference type="InterPro" id="IPR050736">
    <property type="entry name" value="Sensor_HK_Regulatory"/>
</dbReference>
<dbReference type="Gene3D" id="3.30.450.20">
    <property type="entry name" value="PAS domain"/>
    <property type="match status" value="1"/>
</dbReference>
<dbReference type="SMART" id="SM00388">
    <property type="entry name" value="HisKA"/>
    <property type="match status" value="1"/>
</dbReference>
<comment type="catalytic activity">
    <reaction evidence="1">
        <text>ATP + protein L-histidine = ADP + protein N-phospho-L-histidine.</text>
        <dbReference type="EC" id="2.7.13.3"/>
    </reaction>
</comment>
<dbReference type="SUPFAM" id="SSF55785">
    <property type="entry name" value="PYP-like sensor domain (PAS domain)"/>
    <property type="match status" value="1"/>
</dbReference>
<evidence type="ECO:0000259" key="7">
    <source>
        <dbReference type="PROSITE" id="PS50109"/>
    </source>
</evidence>
<dbReference type="InterPro" id="IPR003594">
    <property type="entry name" value="HATPase_dom"/>
</dbReference>